<name>A0A9E7FIS7_9LILI</name>
<proteinExistence type="predicted"/>
<gene>
    <name evidence="1" type="ORF">MUK42_29584</name>
</gene>
<evidence type="ECO:0000313" key="2">
    <source>
        <dbReference type="Proteomes" id="UP001055439"/>
    </source>
</evidence>
<dbReference type="EMBL" id="CP097506">
    <property type="protein sequence ID" value="URD96699.1"/>
    <property type="molecule type" value="Genomic_DNA"/>
</dbReference>
<reference evidence="1" key="1">
    <citation type="submission" date="2022-05" db="EMBL/GenBank/DDBJ databases">
        <title>The Musa troglodytarum L. genome provides insights into the mechanism of non-climacteric behaviour and enrichment of carotenoids.</title>
        <authorList>
            <person name="Wang J."/>
        </authorList>
    </citation>
    <scope>NUCLEOTIDE SEQUENCE</scope>
    <source>
        <tissue evidence="1">Leaf</tissue>
    </source>
</reference>
<keyword evidence="2" id="KW-1185">Reference proteome</keyword>
<accession>A0A9E7FIS7</accession>
<organism evidence="1 2">
    <name type="scientific">Musa troglodytarum</name>
    <name type="common">fe'i banana</name>
    <dbReference type="NCBI Taxonomy" id="320322"/>
    <lineage>
        <taxon>Eukaryota</taxon>
        <taxon>Viridiplantae</taxon>
        <taxon>Streptophyta</taxon>
        <taxon>Embryophyta</taxon>
        <taxon>Tracheophyta</taxon>
        <taxon>Spermatophyta</taxon>
        <taxon>Magnoliopsida</taxon>
        <taxon>Liliopsida</taxon>
        <taxon>Zingiberales</taxon>
        <taxon>Musaceae</taxon>
        <taxon>Musa</taxon>
    </lineage>
</organism>
<sequence length="83" mass="9827">MVNYTATLKMNPWTARRRHRYLHRWSRQGIRLHQRQQIPVVVAAAAAETLHWHEVRPRRCMTAGARHVRGGEHSYGRPVPERI</sequence>
<evidence type="ECO:0000313" key="1">
    <source>
        <dbReference type="EMBL" id="URD96699.1"/>
    </source>
</evidence>
<protein>
    <submittedName>
        <fullName evidence="1">Uncharacterized protein</fullName>
    </submittedName>
</protein>
<dbReference type="AlphaFoldDB" id="A0A9E7FIS7"/>
<dbReference type="Proteomes" id="UP001055439">
    <property type="component" value="Chromosome 4"/>
</dbReference>